<dbReference type="Pfam" id="PF13603">
    <property type="entry name" value="tRNA-synt_1_2"/>
    <property type="match status" value="1"/>
</dbReference>
<dbReference type="GO" id="GO:0005829">
    <property type="term" value="C:cytosol"/>
    <property type="evidence" value="ECO:0007669"/>
    <property type="project" value="TreeGrafter"/>
</dbReference>
<dbReference type="Proteomes" id="UP001310022">
    <property type="component" value="Unassembled WGS sequence"/>
</dbReference>
<dbReference type="InterPro" id="IPR025709">
    <property type="entry name" value="Leu_tRNA-synth_edit"/>
</dbReference>
<dbReference type="CDD" id="cd00812">
    <property type="entry name" value="LeuRS_core"/>
    <property type="match status" value="1"/>
</dbReference>
<comment type="caution">
    <text evidence="14">The sequence shown here is derived from an EMBL/GenBank/DDBJ whole genome shotgun (WGS) entry which is preliminary data.</text>
</comment>
<dbReference type="CDD" id="cd07958">
    <property type="entry name" value="Anticodon_Ia_Leu_BEm"/>
    <property type="match status" value="1"/>
</dbReference>
<dbReference type="SUPFAM" id="SSF47323">
    <property type="entry name" value="Anticodon-binding domain of a subclass of class I aminoacyl-tRNA synthetases"/>
    <property type="match status" value="1"/>
</dbReference>
<evidence type="ECO:0000256" key="5">
    <source>
        <dbReference type="ARBA" id="ARBA00022840"/>
    </source>
</evidence>
<evidence type="ECO:0000256" key="3">
    <source>
        <dbReference type="ARBA" id="ARBA00022598"/>
    </source>
</evidence>
<proteinExistence type="inferred from homology"/>
<evidence type="ECO:0000259" key="12">
    <source>
        <dbReference type="Pfam" id="PF08264"/>
    </source>
</evidence>
<dbReference type="GO" id="GO:0005524">
    <property type="term" value="F:ATP binding"/>
    <property type="evidence" value="ECO:0007669"/>
    <property type="project" value="UniProtKB-UniRule"/>
</dbReference>
<dbReference type="Pfam" id="PF00133">
    <property type="entry name" value="tRNA-synt_1"/>
    <property type="match status" value="2"/>
</dbReference>
<name>A0AAN5ALA1_9BACT</name>
<feature type="binding site" evidence="9">
    <location>
        <position position="701"/>
    </location>
    <ligand>
        <name>ATP</name>
        <dbReference type="ChEBI" id="CHEBI:30616"/>
    </ligand>
</feature>
<feature type="domain" description="Methionyl/Valyl/Leucyl/Isoleucyl-tRNA synthetase anticodon-binding" evidence="12">
    <location>
        <begin position="774"/>
        <end position="885"/>
    </location>
</feature>
<evidence type="ECO:0000256" key="8">
    <source>
        <dbReference type="ARBA" id="ARBA00047469"/>
    </source>
</evidence>
<sequence>MAEYNFRATEKKWQQIWKEQQTYKADVDASKPKFYTLDMFPYPSGAGLHVGHPLGYIGSDIVARYKKLKGFNVLHPMGFDSFGLPAEQYAIQTGQHPAKTTEDNIARYKEQLANIGFSFDWDKEVRTSDASYYKWTQWIFMQLFDAFYDHAADKAKHINELIAIFEKEGNATVDASCDEDTPAFTAAEWNAFSEKEQSDILLKYRLTYLADAVVNWCPELGTVLANDEVVNGVSERGGYPVERKLMKQWMMRITAYAERLLTGLEEIDFSESLREMQRNWIGKSKGCSLHFKVDEKPELDLEVFTTRVDTAFGVTFMTIAPEHELIGTLTSDAQKAAVDAYVEMAKNRSERERMSDVKTISGVFTGSYAINPFNGEKIPIWIADYVLAGYGTGIVMAVPCSDTRDFAFANHFGLPVIPVQEGKHTDIAQDDFDPKAGKMINSGFLNGMEVPEAIEAAINWVEEKGLGKGKVNYRIRNAVFSRQRYWGEPVPVYFENGIPKLMKESELPLELPAIDEYKPTATGEPPLGRATDWTYNGLPYELSTMPGWAGSSWYFLRYMDPHNEEKFADAEALKYWNQVDLYVGGAEHAVGHLLYSRFWTKFLFDMGFLNFEEPFKKLINQGMIQGRSNFVYRVKGTNQFVSYGLKKDYEVDPLYVDVNIVSNDVLDLEAFKKWRPDYANAEFILEDGKYVCGAEVEKMSKSKYNVVNPDDIIERYGADTFRMYEMFLGPLEQFKPWNTNGIDGVYKFLRKFWNLFHEGDDFVVTDEEPTKAELKALHATIKKVTYDLDHYIFNTSVSQFMIATNELGGMKCKKRAILEQLVVLIAPYAPHIAEELWAKLGHTESVTIAAFPEFNESYLVEDEKLYPIMINGKKRAEITVSASAKPNEIQEIAMQQEAVIRWMEGKQPKKVIVVPNKIVNIVL</sequence>
<dbReference type="RefSeq" id="WP_338236365.1">
    <property type="nucleotide sequence ID" value="NZ_BQKE01000001.1"/>
</dbReference>
<evidence type="ECO:0000256" key="10">
    <source>
        <dbReference type="RuleBase" id="RU363035"/>
    </source>
</evidence>
<dbReference type="NCBIfam" id="TIGR00396">
    <property type="entry name" value="leuS_bact"/>
    <property type="match status" value="1"/>
</dbReference>
<organism evidence="14 15">
    <name type="scientific">Persicobacter diffluens</name>
    <dbReference type="NCBI Taxonomy" id="981"/>
    <lineage>
        <taxon>Bacteria</taxon>
        <taxon>Pseudomonadati</taxon>
        <taxon>Bacteroidota</taxon>
        <taxon>Cytophagia</taxon>
        <taxon>Cytophagales</taxon>
        <taxon>Persicobacteraceae</taxon>
        <taxon>Persicobacter</taxon>
    </lineage>
</organism>
<dbReference type="Gene3D" id="1.10.730.10">
    <property type="entry name" value="Isoleucyl-tRNA Synthetase, Domain 1"/>
    <property type="match status" value="1"/>
</dbReference>
<evidence type="ECO:0000256" key="7">
    <source>
        <dbReference type="ARBA" id="ARBA00023146"/>
    </source>
</evidence>
<protein>
    <recommendedName>
        <fullName evidence="9">Leucine--tRNA ligase</fullName>
        <ecNumber evidence="9">6.1.1.4</ecNumber>
    </recommendedName>
    <alternativeName>
        <fullName evidence="9">Leucyl-tRNA synthetase</fullName>
        <shortName evidence="9">LeuRS</shortName>
    </alternativeName>
</protein>
<keyword evidence="4 9" id="KW-0547">Nucleotide-binding</keyword>
<dbReference type="Pfam" id="PF08264">
    <property type="entry name" value="Anticodon_1"/>
    <property type="match status" value="1"/>
</dbReference>
<dbReference type="InterPro" id="IPR009008">
    <property type="entry name" value="Val/Leu/Ile-tRNA-synth_edit"/>
</dbReference>
<dbReference type="SUPFAM" id="SSF52374">
    <property type="entry name" value="Nucleotidylyl transferase"/>
    <property type="match status" value="1"/>
</dbReference>
<dbReference type="GO" id="GO:0002161">
    <property type="term" value="F:aminoacyl-tRNA deacylase activity"/>
    <property type="evidence" value="ECO:0007669"/>
    <property type="project" value="InterPro"/>
</dbReference>
<keyword evidence="5 9" id="KW-0067">ATP-binding</keyword>
<dbReference type="EC" id="6.1.1.4" evidence="9"/>
<dbReference type="Gene3D" id="3.40.50.620">
    <property type="entry name" value="HUPs"/>
    <property type="match status" value="3"/>
</dbReference>
<evidence type="ECO:0000313" key="14">
    <source>
        <dbReference type="EMBL" id="GJM60658.1"/>
    </source>
</evidence>
<keyword evidence="6 9" id="KW-0648">Protein biosynthesis</keyword>
<dbReference type="InterPro" id="IPR014729">
    <property type="entry name" value="Rossmann-like_a/b/a_fold"/>
</dbReference>
<dbReference type="AlphaFoldDB" id="A0AAN5ALA1"/>
<evidence type="ECO:0000256" key="6">
    <source>
        <dbReference type="ARBA" id="ARBA00022917"/>
    </source>
</evidence>
<dbReference type="GO" id="GO:0004823">
    <property type="term" value="F:leucine-tRNA ligase activity"/>
    <property type="evidence" value="ECO:0007669"/>
    <property type="project" value="UniProtKB-UniRule"/>
</dbReference>
<comment type="caution">
    <text evidence="9">Lacks conserved residue(s) required for the propagation of feature annotation.</text>
</comment>
<dbReference type="GO" id="GO:0006429">
    <property type="term" value="P:leucyl-tRNA aminoacylation"/>
    <property type="evidence" value="ECO:0007669"/>
    <property type="project" value="UniProtKB-UniRule"/>
</dbReference>
<dbReference type="PROSITE" id="PS00178">
    <property type="entry name" value="AA_TRNA_LIGASE_I"/>
    <property type="match status" value="1"/>
</dbReference>
<dbReference type="InterPro" id="IPR001412">
    <property type="entry name" value="aa-tRNA-synth_I_CS"/>
</dbReference>
<keyword evidence="2 9" id="KW-0963">Cytoplasm</keyword>
<dbReference type="HAMAP" id="MF_00049_B">
    <property type="entry name" value="Leu_tRNA_synth_B"/>
    <property type="match status" value="1"/>
</dbReference>
<gene>
    <name evidence="9 14" type="primary">leuS</name>
    <name evidence="14" type="ORF">PEDI_12100</name>
</gene>
<dbReference type="InterPro" id="IPR009080">
    <property type="entry name" value="tRNAsynth_Ia_anticodon-bd"/>
</dbReference>
<reference evidence="14 15" key="1">
    <citation type="submission" date="2021-12" db="EMBL/GenBank/DDBJ databases">
        <title>Genome sequencing of bacteria with rrn-lacking chromosome and rrn-plasmid.</title>
        <authorList>
            <person name="Anda M."/>
            <person name="Iwasaki W."/>
        </authorList>
    </citation>
    <scope>NUCLEOTIDE SEQUENCE [LARGE SCALE GENOMIC DNA]</scope>
    <source>
        <strain evidence="14 15">NBRC 15940</strain>
    </source>
</reference>
<accession>A0AAN5ALA1</accession>
<keyword evidence="15" id="KW-1185">Reference proteome</keyword>
<keyword evidence="7 9" id="KW-0030">Aminoacyl-tRNA synthetase</keyword>
<feature type="short sequence motif" description="'KMSKS' region" evidence="9">
    <location>
        <begin position="698"/>
        <end position="702"/>
    </location>
</feature>
<dbReference type="SUPFAM" id="SSF50677">
    <property type="entry name" value="ValRS/IleRS/LeuRS editing domain"/>
    <property type="match status" value="1"/>
</dbReference>
<dbReference type="FunFam" id="3.40.50.620:FF:000060">
    <property type="entry name" value="Leucine--tRNA ligase"/>
    <property type="match status" value="1"/>
</dbReference>
<dbReference type="InterPro" id="IPR002302">
    <property type="entry name" value="Leu-tRNA-ligase"/>
</dbReference>
<dbReference type="PRINTS" id="PR00985">
    <property type="entry name" value="TRNASYNTHLEU"/>
</dbReference>
<comment type="subcellular location">
    <subcellularLocation>
        <location evidence="9">Cytoplasm</location>
    </subcellularLocation>
</comment>
<dbReference type="FunFam" id="1.10.730.10:FF:000011">
    <property type="entry name" value="Leucine--tRNA ligase chloroplastic/mitochondrial"/>
    <property type="match status" value="1"/>
</dbReference>
<dbReference type="InterPro" id="IPR013155">
    <property type="entry name" value="M/V/L/I-tRNA-synth_anticd-bd"/>
</dbReference>
<evidence type="ECO:0000259" key="13">
    <source>
        <dbReference type="Pfam" id="PF13603"/>
    </source>
</evidence>
<feature type="domain" description="Aminoacyl-tRNA synthetase class Ia" evidence="11">
    <location>
        <begin position="12"/>
        <end position="145"/>
    </location>
</feature>
<dbReference type="EMBL" id="BQKE01000001">
    <property type="protein sequence ID" value="GJM60658.1"/>
    <property type="molecule type" value="Genomic_DNA"/>
</dbReference>
<feature type="domain" description="Leucyl-tRNA synthetase editing" evidence="13">
    <location>
        <begin position="278"/>
        <end position="461"/>
    </location>
</feature>
<comment type="similarity">
    <text evidence="1 9 10">Belongs to the class-I aminoacyl-tRNA synthetase family.</text>
</comment>
<evidence type="ECO:0000256" key="2">
    <source>
        <dbReference type="ARBA" id="ARBA00022490"/>
    </source>
</evidence>
<keyword evidence="3 9" id="KW-0436">Ligase</keyword>
<dbReference type="FunFam" id="3.40.50.620:FF:000056">
    <property type="entry name" value="Leucine--tRNA ligase"/>
    <property type="match status" value="1"/>
</dbReference>
<evidence type="ECO:0000313" key="15">
    <source>
        <dbReference type="Proteomes" id="UP001310022"/>
    </source>
</evidence>
<evidence type="ECO:0000259" key="11">
    <source>
        <dbReference type="Pfam" id="PF00133"/>
    </source>
</evidence>
<dbReference type="PANTHER" id="PTHR43740">
    <property type="entry name" value="LEUCYL-TRNA SYNTHETASE"/>
    <property type="match status" value="1"/>
</dbReference>
<feature type="domain" description="Aminoacyl-tRNA synthetase class Ia" evidence="11">
    <location>
        <begin position="693"/>
        <end position="724"/>
    </location>
</feature>
<evidence type="ECO:0000256" key="1">
    <source>
        <dbReference type="ARBA" id="ARBA00005594"/>
    </source>
</evidence>
<dbReference type="PANTHER" id="PTHR43740:SF2">
    <property type="entry name" value="LEUCINE--TRNA LIGASE, MITOCHONDRIAL"/>
    <property type="match status" value="1"/>
</dbReference>
<evidence type="ECO:0000256" key="4">
    <source>
        <dbReference type="ARBA" id="ARBA00022741"/>
    </source>
</evidence>
<evidence type="ECO:0000256" key="9">
    <source>
        <dbReference type="HAMAP-Rule" id="MF_00049"/>
    </source>
</evidence>
<dbReference type="InterPro" id="IPR002300">
    <property type="entry name" value="aa-tRNA-synth_Ia"/>
</dbReference>
<comment type="catalytic activity">
    <reaction evidence="8 9">
        <text>tRNA(Leu) + L-leucine + ATP = L-leucyl-tRNA(Leu) + AMP + diphosphate</text>
        <dbReference type="Rhea" id="RHEA:11688"/>
        <dbReference type="Rhea" id="RHEA-COMP:9613"/>
        <dbReference type="Rhea" id="RHEA-COMP:9622"/>
        <dbReference type="ChEBI" id="CHEBI:30616"/>
        <dbReference type="ChEBI" id="CHEBI:33019"/>
        <dbReference type="ChEBI" id="CHEBI:57427"/>
        <dbReference type="ChEBI" id="CHEBI:78442"/>
        <dbReference type="ChEBI" id="CHEBI:78494"/>
        <dbReference type="ChEBI" id="CHEBI:456215"/>
        <dbReference type="EC" id="6.1.1.4"/>
    </reaction>
</comment>